<organism evidence="1 2">
    <name type="scientific">Auriscalpium vulgare</name>
    <dbReference type="NCBI Taxonomy" id="40419"/>
    <lineage>
        <taxon>Eukaryota</taxon>
        <taxon>Fungi</taxon>
        <taxon>Dikarya</taxon>
        <taxon>Basidiomycota</taxon>
        <taxon>Agaricomycotina</taxon>
        <taxon>Agaricomycetes</taxon>
        <taxon>Russulales</taxon>
        <taxon>Auriscalpiaceae</taxon>
        <taxon>Auriscalpium</taxon>
    </lineage>
</organism>
<gene>
    <name evidence="1" type="ORF">FA95DRAFT_1556079</name>
</gene>
<comment type="caution">
    <text evidence="1">The sequence shown here is derived from an EMBL/GenBank/DDBJ whole genome shotgun (WGS) entry which is preliminary data.</text>
</comment>
<evidence type="ECO:0000313" key="1">
    <source>
        <dbReference type="EMBL" id="KAI0050141.1"/>
    </source>
</evidence>
<dbReference type="EMBL" id="MU275865">
    <property type="protein sequence ID" value="KAI0050141.1"/>
    <property type="molecule type" value="Genomic_DNA"/>
</dbReference>
<reference evidence="1" key="1">
    <citation type="submission" date="2021-02" db="EMBL/GenBank/DDBJ databases">
        <authorList>
            <consortium name="DOE Joint Genome Institute"/>
            <person name="Ahrendt S."/>
            <person name="Looney B.P."/>
            <person name="Miyauchi S."/>
            <person name="Morin E."/>
            <person name="Drula E."/>
            <person name="Courty P.E."/>
            <person name="Chicoki N."/>
            <person name="Fauchery L."/>
            <person name="Kohler A."/>
            <person name="Kuo A."/>
            <person name="Labutti K."/>
            <person name="Pangilinan J."/>
            <person name="Lipzen A."/>
            <person name="Riley R."/>
            <person name="Andreopoulos W."/>
            <person name="He G."/>
            <person name="Johnson J."/>
            <person name="Barry K.W."/>
            <person name="Grigoriev I.V."/>
            <person name="Nagy L."/>
            <person name="Hibbett D."/>
            <person name="Henrissat B."/>
            <person name="Matheny P.B."/>
            <person name="Labbe J."/>
            <person name="Martin F."/>
        </authorList>
    </citation>
    <scope>NUCLEOTIDE SEQUENCE</scope>
    <source>
        <strain evidence="1">FP105234-sp</strain>
    </source>
</reference>
<evidence type="ECO:0000313" key="2">
    <source>
        <dbReference type="Proteomes" id="UP000814033"/>
    </source>
</evidence>
<keyword evidence="2" id="KW-1185">Reference proteome</keyword>
<sequence>MPLILSTSADPRRMTPPRLAPGKLASRLKIGTRKRGGPRTEDTRTCPTPSCALDTPATSSQAVSPAPAQFRKHKPTSGISSCSLCTKLLRPNRLHVVGGTAFSALTTPQLMMPGPAPSSPAAKARTAPHHLQQPLVNQRASCKVLNGTDGDRYQRRRSPEVAPRRRGHAPLSTKNPLLSRGRMCLIHVRRA</sequence>
<accession>A0ACB8S189</accession>
<dbReference type="Proteomes" id="UP000814033">
    <property type="component" value="Unassembled WGS sequence"/>
</dbReference>
<protein>
    <submittedName>
        <fullName evidence="1">Uncharacterized protein</fullName>
    </submittedName>
</protein>
<reference evidence="1" key="2">
    <citation type="journal article" date="2022" name="New Phytol.">
        <title>Evolutionary transition to the ectomycorrhizal habit in the genomes of a hyperdiverse lineage of mushroom-forming fungi.</title>
        <authorList>
            <person name="Looney B."/>
            <person name="Miyauchi S."/>
            <person name="Morin E."/>
            <person name="Drula E."/>
            <person name="Courty P.E."/>
            <person name="Kohler A."/>
            <person name="Kuo A."/>
            <person name="LaButti K."/>
            <person name="Pangilinan J."/>
            <person name="Lipzen A."/>
            <person name="Riley R."/>
            <person name="Andreopoulos W."/>
            <person name="He G."/>
            <person name="Johnson J."/>
            <person name="Nolan M."/>
            <person name="Tritt A."/>
            <person name="Barry K.W."/>
            <person name="Grigoriev I.V."/>
            <person name="Nagy L.G."/>
            <person name="Hibbett D."/>
            <person name="Henrissat B."/>
            <person name="Matheny P.B."/>
            <person name="Labbe J."/>
            <person name="Martin F.M."/>
        </authorList>
    </citation>
    <scope>NUCLEOTIDE SEQUENCE</scope>
    <source>
        <strain evidence="1">FP105234-sp</strain>
    </source>
</reference>
<proteinExistence type="predicted"/>
<name>A0ACB8S189_9AGAM</name>